<dbReference type="PANTHER" id="PTHR32208">
    <property type="entry name" value="SECRETED PROTEIN-RELATED"/>
    <property type="match status" value="1"/>
</dbReference>
<feature type="domain" description="Galactose oxidase-like Early set" evidence="1">
    <location>
        <begin position="389"/>
        <end position="482"/>
    </location>
</feature>
<dbReference type="SUPFAM" id="SSF81296">
    <property type="entry name" value="E set domains"/>
    <property type="match status" value="1"/>
</dbReference>
<dbReference type="InterPro" id="IPR013783">
    <property type="entry name" value="Ig-like_fold"/>
</dbReference>
<dbReference type="CDD" id="cd02851">
    <property type="entry name" value="E_set_GO_C"/>
    <property type="match status" value="1"/>
</dbReference>
<gene>
    <name evidence="2" type="ORF">EV193_108296</name>
</gene>
<evidence type="ECO:0000259" key="1">
    <source>
        <dbReference type="Pfam" id="PF09118"/>
    </source>
</evidence>
<reference evidence="2 3" key="1">
    <citation type="submission" date="2019-02" db="EMBL/GenBank/DDBJ databases">
        <title>Genomic Encyclopedia of Type Strains, Phase IV (KMG-IV): sequencing the most valuable type-strain genomes for metagenomic binning, comparative biology and taxonomic classification.</title>
        <authorList>
            <person name="Goeker M."/>
        </authorList>
    </citation>
    <scope>NUCLEOTIDE SEQUENCE [LARGE SCALE GENOMIC DNA]</scope>
    <source>
        <strain evidence="2 3">DSM 101727</strain>
    </source>
</reference>
<organism evidence="2 3">
    <name type="scientific">Herbihabitans rhizosphaerae</name>
    <dbReference type="NCBI Taxonomy" id="1872711"/>
    <lineage>
        <taxon>Bacteria</taxon>
        <taxon>Bacillati</taxon>
        <taxon>Actinomycetota</taxon>
        <taxon>Actinomycetes</taxon>
        <taxon>Pseudonocardiales</taxon>
        <taxon>Pseudonocardiaceae</taxon>
        <taxon>Herbihabitans</taxon>
    </lineage>
</organism>
<dbReference type="InterPro" id="IPR037293">
    <property type="entry name" value="Gal_Oxidase_central_sf"/>
</dbReference>
<dbReference type="InterPro" id="IPR011043">
    <property type="entry name" value="Gal_Oxase/kelch_b-propeller"/>
</dbReference>
<dbReference type="PANTHER" id="PTHR32208:SF21">
    <property type="entry name" value="LOW QUALITY PROTEIN: ALDEHYDE OXIDASE GLOX-LIKE"/>
    <property type="match status" value="1"/>
</dbReference>
<proteinExistence type="predicted"/>
<name>A0A4Q7KLV4_9PSEU</name>
<dbReference type="AlphaFoldDB" id="A0A4Q7KLV4"/>
<dbReference type="InterPro" id="IPR014756">
    <property type="entry name" value="Ig_E-set"/>
</dbReference>
<dbReference type="SUPFAM" id="SSF50965">
    <property type="entry name" value="Galactose oxidase, central domain"/>
    <property type="match status" value="1"/>
</dbReference>
<evidence type="ECO:0000313" key="3">
    <source>
        <dbReference type="Proteomes" id="UP000294257"/>
    </source>
</evidence>
<evidence type="ECO:0000313" key="2">
    <source>
        <dbReference type="EMBL" id="RZS34946.1"/>
    </source>
</evidence>
<dbReference type="Proteomes" id="UP000294257">
    <property type="component" value="Unassembled WGS sequence"/>
</dbReference>
<dbReference type="Gene3D" id="2.60.40.10">
    <property type="entry name" value="Immunoglobulins"/>
    <property type="match status" value="1"/>
</dbReference>
<sequence>MTIASPVATRSLDPGTVGAFENQNPIPTPDHGVHLAVLPTGSVLSFSFGLPTEMPPLSAPTFTPGSRNSGHAYLWEPRAGNGLEAWAPAHPPVVDPPDGTGEPRPAPLFRAGTAFMSNGTLAVFGGNLANGGKQSGMRTVFTFDPWGRHWYRQADMAVGRWAPTAFRTASGRMGIVGGVDENGVRTDVLEVFPAVSMPLPARAARSITGLPAARRPDRVNRAVRHACALADGWVYLFGELPDEQYRVHADTWRVEPLRPRPESDICCGVVPLPGGPAGPTEVLISGAVATCWRFDVGTQAWHKDSDRASRVDTEAMVVLPDGTVFGVAGGQVELYDPEARAWTVGPSCTRPYENPSTAVLLPDARVLIAGGVPGSMDLYHPPYLFRGERPMIIGPRQDAVSADEPFEIAWSGRPVSRAVLVAPGAATHSVDGEQRHIELRIEPAGPGRLFAYGPPTAAAAPPGYYMLFVLTEDGVPSEARFIWFAG</sequence>
<dbReference type="Pfam" id="PF09118">
    <property type="entry name" value="GO-like_E_set"/>
    <property type="match status" value="1"/>
</dbReference>
<comment type="caution">
    <text evidence="2">The sequence shown here is derived from an EMBL/GenBank/DDBJ whole genome shotgun (WGS) entry which is preliminary data.</text>
</comment>
<dbReference type="EMBL" id="SGWQ01000008">
    <property type="protein sequence ID" value="RZS34946.1"/>
    <property type="molecule type" value="Genomic_DNA"/>
</dbReference>
<dbReference type="Gene3D" id="2.130.10.80">
    <property type="entry name" value="Galactose oxidase/kelch, beta-propeller"/>
    <property type="match status" value="1"/>
</dbReference>
<dbReference type="InterPro" id="IPR015202">
    <property type="entry name" value="GO-like_E_set"/>
</dbReference>
<keyword evidence="3" id="KW-1185">Reference proteome</keyword>
<dbReference type="GO" id="GO:0005975">
    <property type="term" value="P:carbohydrate metabolic process"/>
    <property type="evidence" value="ECO:0007669"/>
    <property type="project" value="UniProtKB-ARBA"/>
</dbReference>
<accession>A0A4Q7KLV4</accession>
<protein>
    <submittedName>
        <fullName evidence="2">Uncharacterized protein DUF1929</fullName>
    </submittedName>
</protein>
<dbReference type="RefSeq" id="WP_165401474.1">
    <property type="nucleotide sequence ID" value="NZ_SGWQ01000008.1"/>
</dbReference>